<name>A0A8T3CVS6_9TELE</name>
<dbReference type="SUPFAM" id="SSF103657">
    <property type="entry name" value="BAR/IMD domain-like"/>
    <property type="match status" value="1"/>
</dbReference>
<feature type="domain" description="Rho-GAP" evidence="6">
    <location>
        <begin position="250"/>
        <end position="442"/>
    </location>
</feature>
<dbReference type="AlphaFoldDB" id="A0A8T3CVS6"/>
<feature type="compositionally biased region" description="Polar residues" evidence="5">
    <location>
        <begin position="148"/>
        <end position="164"/>
    </location>
</feature>
<evidence type="ECO:0000259" key="6">
    <source>
        <dbReference type="PROSITE" id="PS50238"/>
    </source>
</evidence>
<evidence type="ECO:0000313" key="8">
    <source>
        <dbReference type="EMBL" id="KAI1886725.1"/>
    </source>
</evidence>
<dbReference type="GO" id="GO:0005829">
    <property type="term" value="C:cytosol"/>
    <property type="evidence" value="ECO:0007669"/>
    <property type="project" value="UniProtKB-SubCell"/>
</dbReference>
<dbReference type="SMART" id="SM00324">
    <property type="entry name" value="RhoGAP"/>
    <property type="match status" value="1"/>
</dbReference>
<dbReference type="FunFam" id="1.10.555.10:FF:000001">
    <property type="entry name" value="Rho GTPase activating protein 44"/>
    <property type="match status" value="1"/>
</dbReference>
<dbReference type="Proteomes" id="UP000829720">
    <property type="component" value="Unassembled WGS sequence"/>
</dbReference>
<dbReference type="SUPFAM" id="SSF48350">
    <property type="entry name" value="GTPase activation domain, GAP"/>
    <property type="match status" value="1"/>
</dbReference>
<feature type="region of interest" description="Disordered" evidence="5">
    <location>
        <begin position="482"/>
        <end position="653"/>
    </location>
</feature>
<dbReference type="GO" id="GO:0035020">
    <property type="term" value="P:regulation of Rac protein signal transduction"/>
    <property type="evidence" value="ECO:0007669"/>
    <property type="project" value="TreeGrafter"/>
</dbReference>
<evidence type="ECO:0000313" key="9">
    <source>
        <dbReference type="Proteomes" id="UP000829720"/>
    </source>
</evidence>
<dbReference type="GO" id="GO:0007165">
    <property type="term" value="P:signal transduction"/>
    <property type="evidence" value="ECO:0007669"/>
    <property type="project" value="InterPro"/>
</dbReference>
<keyword evidence="2" id="KW-0343">GTPase activation</keyword>
<proteinExistence type="predicted"/>
<feature type="compositionally biased region" description="Low complexity" evidence="5">
    <location>
        <begin position="482"/>
        <end position="492"/>
    </location>
</feature>
<feature type="compositionally biased region" description="Polar residues" evidence="5">
    <location>
        <begin position="493"/>
        <end position="546"/>
    </location>
</feature>
<feature type="compositionally biased region" description="Pro residues" evidence="5">
    <location>
        <begin position="634"/>
        <end position="643"/>
    </location>
</feature>
<protein>
    <submittedName>
        <fullName evidence="8">Uncharacterized protein</fullName>
    </submittedName>
</protein>
<comment type="subcellular location">
    <subcellularLocation>
        <location evidence="1">Cytoplasm</location>
        <location evidence="1">Cytosol</location>
    </subcellularLocation>
</comment>
<organism evidence="8 9">
    <name type="scientific">Albula goreensis</name>
    <dbReference type="NCBI Taxonomy" id="1534307"/>
    <lineage>
        <taxon>Eukaryota</taxon>
        <taxon>Metazoa</taxon>
        <taxon>Chordata</taxon>
        <taxon>Craniata</taxon>
        <taxon>Vertebrata</taxon>
        <taxon>Euteleostomi</taxon>
        <taxon>Actinopterygii</taxon>
        <taxon>Neopterygii</taxon>
        <taxon>Teleostei</taxon>
        <taxon>Albuliformes</taxon>
        <taxon>Albulidae</taxon>
        <taxon>Albula</taxon>
    </lineage>
</organism>
<evidence type="ECO:0000256" key="5">
    <source>
        <dbReference type="SAM" id="MobiDB-lite"/>
    </source>
</evidence>
<dbReference type="EMBL" id="JAERUA010000019">
    <property type="protein sequence ID" value="KAI1886725.1"/>
    <property type="molecule type" value="Genomic_DNA"/>
</dbReference>
<dbReference type="OrthoDB" id="19923at2759"/>
<evidence type="ECO:0000256" key="1">
    <source>
        <dbReference type="ARBA" id="ARBA00004514"/>
    </source>
</evidence>
<dbReference type="PROSITE" id="PS51021">
    <property type="entry name" value="BAR"/>
    <property type="match status" value="1"/>
</dbReference>
<dbReference type="InterPro" id="IPR000198">
    <property type="entry name" value="RhoGAP_dom"/>
</dbReference>
<dbReference type="Gene3D" id="1.20.1270.60">
    <property type="entry name" value="Arfaptin homology (AH) domain/BAR domain"/>
    <property type="match status" value="1"/>
</dbReference>
<dbReference type="InterPro" id="IPR027267">
    <property type="entry name" value="AH/BAR_dom_sf"/>
</dbReference>
<comment type="caution">
    <text evidence="8">The sequence shown here is derived from an EMBL/GenBank/DDBJ whole genome shotgun (WGS) entry which is preliminary data.</text>
</comment>
<evidence type="ECO:0000256" key="2">
    <source>
        <dbReference type="ARBA" id="ARBA00022468"/>
    </source>
</evidence>
<keyword evidence="4" id="KW-0597">Phosphoprotein</keyword>
<dbReference type="InterPro" id="IPR047165">
    <property type="entry name" value="RHG17/44/SH3BP1-like"/>
</dbReference>
<dbReference type="Pfam" id="PF03114">
    <property type="entry name" value="BAR"/>
    <property type="match status" value="1"/>
</dbReference>
<dbReference type="PANTHER" id="PTHR14130:SF12">
    <property type="entry name" value="BARGIN-RELATED"/>
    <property type="match status" value="1"/>
</dbReference>
<evidence type="ECO:0000259" key="7">
    <source>
        <dbReference type="PROSITE" id="PS51021"/>
    </source>
</evidence>
<keyword evidence="3" id="KW-0963">Cytoplasm</keyword>
<accession>A0A8T3CVS6</accession>
<feature type="region of interest" description="Disordered" evidence="5">
    <location>
        <begin position="148"/>
        <end position="169"/>
    </location>
</feature>
<evidence type="ECO:0000256" key="4">
    <source>
        <dbReference type="ARBA" id="ARBA00022553"/>
    </source>
</evidence>
<dbReference type="InterPro" id="IPR004148">
    <property type="entry name" value="BAR_dom"/>
</dbReference>
<dbReference type="PANTHER" id="PTHR14130">
    <property type="entry name" value="3BP-1 RELATED RHOGAP"/>
    <property type="match status" value="1"/>
</dbReference>
<gene>
    <name evidence="8" type="ORF">AGOR_G00198770</name>
</gene>
<dbReference type="FunFam" id="1.20.1270.60:FF:000053">
    <property type="entry name" value="SH3 domain-binding protein 1"/>
    <property type="match status" value="1"/>
</dbReference>
<dbReference type="InterPro" id="IPR008936">
    <property type="entry name" value="Rho_GTPase_activation_prot"/>
</dbReference>
<feature type="compositionally biased region" description="Low complexity" evidence="5">
    <location>
        <begin position="589"/>
        <end position="600"/>
    </location>
</feature>
<dbReference type="GO" id="GO:0032956">
    <property type="term" value="P:regulation of actin cytoskeleton organization"/>
    <property type="evidence" value="ECO:0007669"/>
    <property type="project" value="TreeGrafter"/>
</dbReference>
<dbReference type="GO" id="GO:0005096">
    <property type="term" value="F:GTPase activator activity"/>
    <property type="evidence" value="ECO:0007669"/>
    <property type="project" value="UniProtKB-KW"/>
</dbReference>
<reference evidence="8" key="1">
    <citation type="submission" date="2021-01" db="EMBL/GenBank/DDBJ databases">
        <authorList>
            <person name="Zahm M."/>
            <person name="Roques C."/>
            <person name="Cabau C."/>
            <person name="Klopp C."/>
            <person name="Donnadieu C."/>
            <person name="Jouanno E."/>
            <person name="Lampietro C."/>
            <person name="Louis A."/>
            <person name="Herpin A."/>
            <person name="Echchiki A."/>
            <person name="Berthelot C."/>
            <person name="Parey E."/>
            <person name="Roest-Crollius H."/>
            <person name="Braasch I."/>
            <person name="Postlethwait J."/>
            <person name="Bobe J."/>
            <person name="Montfort J."/>
            <person name="Bouchez O."/>
            <person name="Begum T."/>
            <person name="Mejri S."/>
            <person name="Adams A."/>
            <person name="Chen W.-J."/>
            <person name="Guiguen Y."/>
        </authorList>
    </citation>
    <scope>NUCLEOTIDE SEQUENCE</scope>
    <source>
        <tissue evidence="8">Blood</tissue>
    </source>
</reference>
<sequence>MLKQLNLLKQFGSAGKSQDATDLLSENLVLVEQRVEPARKAAQIIHKKLTGCLMSQPGLDAERRMKKLPLMSLSLSMAESLKDFDGESPIRKVLEMTCFMQSFLAKALADFEVQLEKEVLEPLNKLSEEDLPEILKNKKQFTKLTTDWQNARNRSQSSTGTQAKQDGLREDMEEAWRRLENIKDQYSADLIHFASKEEDYANYFIRLLDLQAEYHKKSLGFLERNISEVKENCSKTHSRLCSSSGKVYGAPLLSHLLDSGEDIAVPIQDCVQMLLDKGIKEEGLFRLAAAATAVKKLKNSLDSGHVDHSEFNSDPHAVAGALKSYLRELPEPLMTYDLYNEWFRAAGEKDVNDRLERLKEILRKLPQENYNNLRYLVQFLSRLSEQQAVNRMTPSNIAIVLGPNLLWPRLEDENALMDMASASSVQVVTVIEPLIQYASSLFPEEEDFQTPESPRSPDFTESLLEGLDSWMADVHGTSLSASLSLTDSSSDSQRSPVPLQNNSGSTTCQTTLWEVRTTDSSSQNGKSMQTQNLSSTSSQELSPTESTPDRLFPSSTNVTERPQKAEGSSKHRRLQLTQWNKDEWNFELPSPTHSSSSSPPSARPMTPKTRPSAPPQDSAASRTKGKRAVVRAPGIPPPPPPHLPNKQVASAAQ</sequence>
<dbReference type="PROSITE" id="PS50238">
    <property type="entry name" value="RHOGAP"/>
    <property type="match status" value="1"/>
</dbReference>
<evidence type="ECO:0000256" key="3">
    <source>
        <dbReference type="ARBA" id="ARBA00022490"/>
    </source>
</evidence>
<dbReference type="Pfam" id="PF00620">
    <property type="entry name" value="RhoGAP"/>
    <property type="match status" value="1"/>
</dbReference>
<dbReference type="Gene3D" id="1.10.555.10">
    <property type="entry name" value="Rho GTPase activation protein"/>
    <property type="match status" value="1"/>
</dbReference>
<dbReference type="SMART" id="SM00721">
    <property type="entry name" value="BAR"/>
    <property type="match status" value="1"/>
</dbReference>
<keyword evidence="9" id="KW-1185">Reference proteome</keyword>
<feature type="domain" description="BAR" evidence="7">
    <location>
        <begin position="13"/>
        <end position="238"/>
    </location>
</feature>